<dbReference type="EMBL" id="JH000361">
    <property type="protein sequence ID" value="EGW09131.1"/>
    <property type="molecule type" value="Genomic_DNA"/>
</dbReference>
<evidence type="ECO:0000313" key="2">
    <source>
        <dbReference type="Proteomes" id="UP000001075"/>
    </source>
</evidence>
<dbReference type="InParanoid" id="G3HGT7"/>
<name>G3HGT7_CRIGR</name>
<organism evidence="1 2">
    <name type="scientific">Cricetulus griseus</name>
    <name type="common">Chinese hamster</name>
    <name type="synonym">Cricetulus barabensis griseus</name>
    <dbReference type="NCBI Taxonomy" id="10029"/>
    <lineage>
        <taxon>Eukaryota</taxon>
        <taxon>Metazoa</taxon>
        <taxon>Chordata</taxon>
        <taxon>Craniata</taxon>
        <taxon>Vertebrata</taxon>
        <taxon>Euteleostomi</taxon>
        <taxon>Mammalia</taxon>
        <taxon>Eutheria</taxon>
        <taxon>Euarchontoglires</taxon>
        <taxon>Glires</taxon>
        <taxon>Rodentia</taxon>
        <taxon>Myomorpha</taxon>
        <taxon>Muroidea</taxon>
        <taxon>Cricetidae</taxon>
        <taxon>Cricetinae</taxon>
        <taxon>Cricetulus</taxon>
    </lineage>
</organism>
<dbReference type="AlphaFoldDB" id="G3HGT7"/>
<proteinExistence type="predicted"/>
<sequence>MKKIFVNKDLQRFNEDFLIHNATSLQHLLSGAKMMYFLDKSRQEKAIAIATRLDETIKDKNVKTLTKVSEALLDGSFGNCSSQYEEYRKACHNLLPLTSAFLPAVTDTALNRTIDPELLWPEI</sequence>
<protein>
    <submittedName>
        <fullName evidence="1">NMDA receptor-regulated 1-like protein</fullName>
    </submittedName>
</protein>
<dbReference type="Proteomes" id="UP000001075">
    <property type="component" value="Unassembled WGS sequence"/>
</dbReference>
<accession>G3HGT7</accession>
<gene>
    <name evidence="1" type="ORF">I79_009828</name>
</gene>
<reference evidence="2" key="1">
    <citation type="journal article" date="2011" name="Nat. Biotechnol.">
        <title>The genomic sequence of the Chinese hamster ovary (CHO)-K1 cell line.</title>
        <authorList>
            <person name="Xu X."/>
            <person name="Nagarajan H."/>
            <person name="Lewis N.E."/>
            <person name="Pan S."/>
            <person name="Cai Z."/>
            <person name="Liu X."/>
            <person name="Chen W."/>
            <person name="Xie M."/>
            <person name="Wang W."/>
            <person name="Hammond S."/>
            <person name="Andersen M.R."/>
            <person name="Neff N."/>
            <person name="Passarelli B."/>
            <person name="Koh W."/>
            <person name="Fan H.C."/>
            <person name="Wang J."/>
            <person name="Gui Y."/>
            <person name="Lee K.H."/>
            <person name="Betenbaugh M.J."/>
            <person name="Quake S.R."/>
            <person name="Famili I."/>
            <person name="Palsson B.O."/>
            <person name="Wang J."/>
        </authorList>
    </citation>
    <scope>NUCLEOTIDE SEQUENCE [LARGE SCALE GENOMIC DNA]</scope>
    <source>
        <strain evidence="2">CHO K1 cell line</strain>
    </source>
</reference>
<keyword evidence="1" id="KW-0675">Receptor</keyword>
<evidence type="ECO:0000313" key="1">
    <source>
        <dbReference type="EMBL" id="EGW09131.1"/>
    </source>
</evidence>
<dbReference type="STRING" id="10029.G3HGT7"/>